<name>A0AAE1A5X9_9GAST</name>
<dbReference type="Proteomes" id="UP001283361">
    <property type="component" value="Unassembled WGS sequence"/>
</dbReference>
<dbReference type="EMBL" id="JAWDGP010002623">
    <property type="protein sequence ID" value="KAK3781563.1"/>
    <property type="molecule type" value="Genomic_DNA"/>
</dbReference>
<protein>
    <submittedName>
        <fullName evidence="1">Uncharacterized protein</fullName>
    </submittedName>
</protein>
<accession>A0AAE1A5X9</accession>
<keyword evidence="2" id="KW-1185">Reference proteome</keyword>
<reference evidence="1" key="1">
    <citation type="journal article" date="2023" name="G3 (Bethesda)">
        <title>A reference genome for the long-term kleptoplast-retaining sea slug Elysia crispata morphotype clarki.</title>
        <authorList>
            <person name="Eastman K.E."/>
            <person name="Pendleton A.L."/>
            <person name="Shaikh M.A."/>
            <person name="Suttiyut T."/>
            <person name="Ogas R."/>
            <person name="Tomko P."/>
            <person name="Gavelis G."/>
            <person name="Widhalm J.R."/>
            <person name="Wisecaver J.H."/>
        </authorList>
    </citation>
    <scope>NUCLEOTIDE SEQUENCE</scope>
    <source>
        <strain evidence="1">ECLA1</strain>
    </source>
</reference>
<gene>
    <name evidence="1" type="ORF">RRG08_054902</name>
</gene>
<evidence type="ECO:0000313" key="1">
    <source>
        <dbReference type="EMBL" id="KAK3781563.1"/>
    </source>
</evidence>
<evidence type="ECO:0000313" key="2">
    <source>
        <dbReference type="Proteomes" id="UP001283361"/>
    </source>
</evidence>
<sequence>MDKKILTGRATPHKLGRTKEDPASNQKALRIDEITWLFIPLRARITHDVAMETRQFPKIFSDLFTLWADGITLNSVGFPIVELDLLLIEISFVFYDFKSPRHVLVLGDSCFDHFTFITLQKSNVAELRVRCEPSGWDKSRRVERSTSSWPTKGTNFLFADQGDFARPDSNGAAHNPQWLHL</sequence>
<dbReference type="AlphaFoldDB" id="A0AAE1A5X9"/>
<proteinExistence type="predicted"/>
<organism evidence="1 2">
    <name type="scientific">Elysia crispata</name>
    <name type="common">lettuce slug</name>
    <dbReference type="NCBI Taxonomy" id="231223"/>
    <lineage>
        <taxon>Eukaryota</taxon>
        <taxon>Metazoa</taxon>
        <taxon>Spiralia</taxon>
        <taxon>Lophotrochozoa</taxon>
        <taxon>Mollusca</taxon>
        <taxon>Gastropoda</taxon>
        <taxon>Heterobranchia</taxon>
        <taxon>Euthyneura</taxon>
        <taxon>Panpulmonata</taxon>
        <taxon>Sacoglossa</taxon>
        <taxon>Placobranchoidea</taxon>
        <taxon>Plakobranchidae</taxon>
        <taxon>Elysia</taxon>
    </lineage>
</organism>
<comment type="caution">
    <text evidence="1">The sequence shown here is derived from an EMBL/GenBank/DDBJ whole genome shotgun (WGS) entry which is preliminary data.</text>
</comment>